<dbReference type="SMR" id="A0A067EW91"/>
<accession>A0A067EW91</accession>
<dbReference type="PANTHER" id="PTHR46279">
    <property type="entry name" value="RING/U-BOX SUPERFAMILY PROTEIN"/>
    <property type="match status" value="1"/>
</dbReference>
<keyword evidence="6" id="KW-0812">Transmembrane</keyword>
<dbReference type="GO" id="GO:0008270">
    <property type="term" value="F:zinc ion binding"/>
    <property type="evidence" value="ECO:0007669"/>
    <property type="project" value="UniProtKB-KW"/>
</dbReference>
<evidence type="ECO:0000256" key="2">
    <source>
        <dbReference type="ARBA" id="ARBA00004167"/>
    </source>
</evidence>
<evidence type="ECO:0000256" key="1">
    <source>
        <dbReference type="ARBA" id="ARBA00000900"/>
    </source>
</evidence>
<evidence type="ECO:0000256" key="10">
    <source>
        <dbReference type="ARBA" id="ARBA00022833"/>
    </source>
</evidence>
<keyword evidence="8 14" id="KW-0863">Zinc-finger</keyword>
<keyword evidence="10" id="KW-0862">Zinc</keyword>
<dbReference type="InterPro" id="IPR046948">
    <property type="entry name" value="ATL20-22-like"/>
</dbReference>
<evidence type="ECO:0000256" key="5">
    <source>
        <dbReference type="ARBA" id="ARBA00022679"/>
    </source>
</evidence>
<feature type="non-terminal residue" evidence="16">
    <location>
        <position position="1"/>
    </location>
</feature>
<comment type="catalytic activity">
    <reaction evidence="1">
        <text>S-ubiquitinyl-[E2 ubiquitin-conjugating enzyme]-L-cysteine + [acceptor protein]-L-lysine = [E2 ubiquitin-conjugating enzyme]-L-cysteine + N(6)-ubiquitinyl-[acceptor protein]-L-lysine.</text>
        <dbReference type="EC" id="2.3.2.27"/>
    </reaction>
</comment>
<dbReference type="GO" id="GO:0061630">
    <property type="term" value="F:ubiquitin protein ligase activity"/>
    <property type="evidence" value="ECO:0007669"/>
    <property type="project" value="UniProtKB-EC"/>
</dbReference>
<evidence type="ECO:0000256" key="11">
    <source>
        <dbReference type="ARBA" id="ARBA00022989"/>
    </source>
</evidence>
<keyword evidence="12" id="KW-0472">Membrane</keyword>
<evidence type="ECO:0000259" key="15">
    <source>
        <dbReference type="PROSITE" id="PS50089"/>
    </source>
</evidence>
<dbReference type="AlphaFoldDB" id="A0A067EW91"/>
<proteinExistence type="inferred from homology"/>
<dbReference type="InterPro" id="IPR001841">
    <property type="entry name" value="Znf_RING"/>
</dbReference>
<dbReference type="InterPro" id="IPR013083">
    <property type="entry name" value="Znf_RING/FYVE/PHD"/>
</dbReference>
<protein>
    <recommendedName>
        <fullName evidence="4">RING-type E3 ubiquitin transferase</fullName>
        <ecNumber evidence="4">2.3.2.27</ecNumber>
    </recommendedName>
</protein>
<keyword evidence="11" id="KW-1133">Transmembrane helix</keyword>
<dbReference type="SUPFAM" id="SSF57850">
    <property type="entry name" value="RING/U-box"/>
    <property type="match status" value="1"/>
</dbReference>
<keyword evidence="17" id="KW-1185">Reference proteome</keyword>
<comment type="similarity">
    <text evidence="13">Belongs to the RING-type zinc finger family. ATL subfamily.</text>
</comment>
<evidence type="ECO:0000256" key="4">
    <source>
        <dbReference type="ARBA" id="ARBA00012483"/>
    </source>
</evidence>
<gene>
    <name evidence="16" type="ORF">CISIN_1g044807mg</name>
</gene>
<keyword evidence="5" id="KW-0808">Transferase</keyword>
<comment type="subcellular location">
    <subcellularLocation>
        <location evidence="2">Membrane</location>
        <topology evidence="2">Single-pass membrane protein</topology>
    </subcellularLocation>
</comment>
<reference evidence="16 17" key="1">
    <citation type="submission" date="2014-04" db="EMBL/GenBank/DDBJ databases">
        <authorList>
            <consortium name="International Citrus Genome Consortium"/>
            <person name="Gmitter F."/>
            <person name="Chen C."/>
            <person name="Farmerie W."/>
            <person name="Harkins T."/>
            <person name="Desany B."/>
            <person name="Mohiuddin M."/>
            <person name="Kodira C."/>
            <person name="Borodovsky M."/>
            <person name="Lomsadze A."/>
            <person name="Burns P."/>
            <person name="Jenkins J."/>
            <person name="Prochnik S."/>
            <person name="Shu S."/>
            <person name="Chapman J."/>
            <person name="Pitluck S."/>
            <person name="Schmutz J."/>
            <person name="Rokhsar D."/>
        </authorList>
    </citation>
    <scope>NUCLEOTIDE SEQUENCE</scope>
</reference>
<comment type="pathway">
    <text evidence="3">Protein modification; protein ubiquitination.</text>
</comment>
<organism evidence="16 17">
    <name type="scientific">Citrus sinensis</name>
    <name type="common">Sweet orange</name>
    <name type="synonym">Citrus aurantium var. sinensis</name>
    <dbReference type="NCBI Taxonomy" id="2711"/>
    <lineage>
        <taxon>Eukaryota</taxon>
        <taxon>Viridiplantae</taxon>
        <taxon>Streptophyta</taxon>
        <taxon>Embryophyta</taxon>
        <taxon>Tracheophyta</taxon>
        <taxon>Spermatophyta</taxon>
        <taxon>Magnoliopsida</taxon>
        <taxon>eudicotyledons</taxon>
        <taxon>Gunneridae</taxon>
        <taxon>Pentapetalae</taxon>
        <taxon>rosids</taxon>
        <taxon>malvids</taxon>
        <taxon>Sapindales</taxon>
        <taxon>Rutaceae</taxon>
        <taxon>Aurantioideae</taxon>
        <taxon>Citrus</taxon>
    </lineage>
</organism>
<keyword evidence="7" id="KW-0479">Metal-binding</keyword>
<keyword evidence="9" id="KW-0833">Ubl conjugation pathway</keyword>
<dbReference type="GO" id="GO:0016020">
    <property type="term" value="C:membrane"/>
    <property type="evidence" value="ECO:0007669"/>
    <property type="project" value="UniProtKB-SubCell"/>
</dbReference>
<name>A0A067EW91_CITSI</name>
<dbReference type="Proteomes" id="UP000027120">
    <property type="component" value="Unassembled WGS sequence"/>
</dbReference>
<evidence type="ECO:0000256" key="12">
    <source>
        <dbReference type="ARBA" id="ARBA00023136"/>
    </source>
</evidence>
<dbReference type="EC" id="2.3.2.27" evidence="4"/>
<dbReference type="Gene3D" id="3.30.40.10">
    <property type="entry name" value="Zinc/RING finger domain, C3HC4 (zinc finger)"/>
    <property type="match status" value="1"/>
</dbReference>
<evidence type="ECO:0000256" key="6">
    <source>
        <dbReference type="ARBA" id="ARBA00022692"/>
    </source>
</evidence>
<feature type="domain" description="RING-type" evidence="15">
    <location>
        <begin position="50"/>
        <end position="91"/>
    </location>
</feature>
<dbReference type="Pfam" id="PF13639">
    <property type="entry name" value="zf-RING_2"/>
    <property type="match status" value="1"/>
</dbReference>
<dbReference type="SMART" id="SM00184">
    <property type="entry name" value="RING"/>
    <property type="match status" value="1"/>
</dbReference>
<evidence type="ECO:0000256" key="14">
    <source>
        <dbReference type="PROSITE-ProRule" id="PRU00175"/>
    </source>
</evidence>
<evidence type="ECO:0000256" key="7">
    <source>
        <dbReference type="ARBA" id="ARBA00022723"/>
    </source>
</evidence>
<evidence type="ECO:0000256" key="8">
    <source>
        <dbReference type="ARBA" id="ARBA00022771"/>
    </source>
</evidence>
<evidence type="ECO:0000313" key="16">
    <source>
        <dbReference type="EMBL" id="KDO58165.1"/>
    </source>
</evidence>
<evidence type="ECO:0000256" key="9">
    <source>
        <dbReference type="ARBA" id="ARBA00022786"/>
    </source>
</evidence>
<dbReference type="PROSITE" id="PS50089">
    <property type="entry name" value="ZF_RING_2"/>
    <property type="match status" value="1"/>
</dbReference>
<evidence type="ECO:0000313" key="17">
    <source>
        <dbReference type="Proteomes" id="UP000027120"/>
    </source>
</evidence>
<evidence type="ECO:0000256" key="13">
    <source>
        <dbReference type="ARBA" id="ARBA00024209"/>
    </source>
</evidence>
<dbReference type="PANTHER" id="PTHR46279:SF2">
    <property type="entry name" value="RING-H2 FINGER PROTEIN ATL21A-RELATED"/>
    <property type="match status" value="1"/>
</dbReference>
<evidence type="ECO:0000256" key="3">
    <source>
        <dbReference type="ARBA" id="ARBA00004906"/>
    </source>
</evidence>
<dbReference type="EMBL" id="KK784953">
    <property type="protein sequence ID" value="KDO58165.1"/>
    <property type="molecule type" value="Genomic_DNA"/>
</dbReference>
<sequence>RQQQLNSTPTAVAPQPPIMIMGLDECTIKSFQKLVLEESKCLPGPNSSACSICLSEYLSQETIKCIPECKHCFHAECIDEWPRLNDKCPVCINSATPVHADYVNP</sequence>